<dbReference type="EMBL" id="CP042266">
    <property type="protein sequence ID" value="QDY77743.1"/>
    <property type="molecule type" value="Genomic_DNA"/>
</dbReference>
<dbReference type="Pfam" id="PF13646">
    <property type="entry name" value="HEAT_2"/>
    <property type="match status" value="2"/>
</dbReference>
<proteinExistence type="predicted"/>
<gene>
    <name evidence="1" type="ORF">FQU76_15895</name>
</gene>
<keyword evidence="2" id="KW-1185">Reference proteome</keyword>
<reference evidence="1 2" key="1">
    <citation type="submission" date="2019-07" db="EMBL/GenBank/DDBJ databases">
        <authorList>
            <person name="Zhu P."/>
        </authorList>
    </citation>
    <scope>NUCLEOTIDE SEQUENCE [LARGE SCALE GENOMIC DNA]</scope>
    <source>
        <strain evidence="1 2">SSL-25</strain>
    </source>
</reference>
<dbReference type="Proteomes" id="UP000320580">
    <property type="component" value="Chromosome"/>
</dbReference>
<accession>A0A5B8JJL4</accession>
<dbReference type="GO" id="GO:0016491">
    <property type="term" value="F:oxidoreductase activity"/>
    <property type="evidence" value="ECO:0007669"/>
    <property type="project" value="TreeGrafter"/>
</dbReference>
<dbReference type="OrthoDB" id="9784297at2"/>
<dbReference type="InterPro" id="IPR027417">
    <property type="entry name" value="P-loop_NTPase"/>
</dbReference>
<sequence length="566" mass="62713">MPGSASRPVGIPDHIPPGPLRAWLEWLAELRMRAGMPSLSEVARKASQRGDNFSTATVRRLLVGETTSYRAAQALAYAMADMDRRPVAGKPSDDWDAFDTKLNSLLSGVIENRTEGPIDREASPLESEHSVLLAATRLTDKENRKTALRTLFRRWPHSTKTRDALSRLTRDEQKEIRHAAAHGLALAWPGDVAARETLVNALRDDDQHVQIVAVWGLAKGWAGDLIARDALTALTLNESAQTRELAAEGLAGGWAGDPITRDALLPLTQDEVQTVRETAVEVLITYWPGDPVVRDALLTLLKSNDFSIREIATESLASGWPDDAIVKNSMSALLRDPAPVIRWAAERALSSGQNSPDSFRSARTEYILAEESEDPGVNDGDAHLIALRLPRDFSTEKPLPAVSALHRGIGLDSPITFISGTNGSGKSILLAALGLRLGCIDRKQKRRLTYLPPLALELASRLDLLWREQPAPEECSYISEDRINRHDLPIDPKRHRLALIDNWMPSLNPEMANRQMDALRRYTENGCQAVIIANPRNFNLTNERIIKFGDRRMRDTMQDLIAGRDI</sequence>
<dbReference type="SUPFAM" id="SSF48371">
    <property type="entry name" value="ARM repeat"/>
    <property type="match status" value="1"/>
</dbReference>
<dbReference type="PANTHER" id="PTHR12697:SF5">
    <property type="entry name" value="DEOXYHYPUSINE HYDROXYLASE"/>
    <property type="match status" value="1"/>
</dbReference>
<dbReference type="KEGG" id="sqz:FQU76_15895"/>
<dbReference type="RefSeq" id="WP_146481072.1">
    <property type="nucleotide sequence ID" value="NZ_CP042266.1"/>
</dbReference>
<dbReference type="InterPro" id="IPR011989">
    <property type="entry name" value="ARM-like"/>
</dbReference>
<dbReference type="PANTHER" id="PTHR12697">
    <property type="entry name" value="PBS LYASE HEAT-LIKE PROTEIN"/>
    <property type="match status" value="1"/>
</dbReference>
<organism evidence="1 2">
    <name type="scientific">Streptomyces qinzhouensis</name>
    <dbReference type="NCBI Taxonomy" id="2599401"/>
    <lineage>
        <taxon>Bacteria</taxon>
        <taxon>Bacillati</taxon>
        <taxon>Actinomycetota</taxon>
        <taxon>Actinomycetes</taxon>
        <taxon>Kitasatosporales</taxon>
        <taxon>Streptomycetaceae</taxon>
        <taxon>Streptomyces</taxon>
    </lineage>
</organism>
<protein>
    <submittedName>
        <fullName evidence="1">Uncharacterized protein</fullName>
    </submittedName>
</protein>
<name>A0A5B8JJL4_9ACTN</name>
<evidence type="ECO:0000313" key="2">
    <source>
        <dbReference type="Proteomes" id="UP000320580"/>
    </source>
</evidence>
<evidence type="ECO:0000313" key="1">
    <source>
        <dbReference type="EMBL" id="QDY77743.1"/>
    </source>
</evidence>
<dbReference type="AlphaFoldDB" id="A0A5B8JJL4"/>
<dbReference type="Gene3D" id="1.25.10.10">
    <property type="entry name" value="Leucine-rich Repeat Variant"/>
    <property type="match status" value="2"/>
</dbReference>
<dbReference type="InterPro" id="IPR016024">
    <property type="entry name" value="ARM-type_fold"/>
</dbReference>
<dbReference type="SUPFAM" id="SSF52540">
    <property type="entry name" value="P-loop containing nucleoside triphosphate hydrolases"/>
    <property type="match status" value="1"/>
</dbReference>